<feature type="compositionally biased region" description="Basic and acidic residues" evidence="2">
    <location>
        <begin position="418"/>
        <end position="445"/>
    </location>
</feature>
<dbReference type="InterPro" id="IPR043502">
    <property type="entry name" value="DNA/RNA_pol_sf"/>
</dbReference>
<dbReference type="Gene3D" id="3.30.420.10">
    <property type="entry name" value="Ribonuclease H-like superfamily/Ribonuclease H"/>
    <property type="match status" value="1"/>
</dbReference>
<feature type="region of interest" description="Disordered" evidence="2">
    <location>
        <begin position="769"/>
        <end position="796"/>
    </location>
</feature>
<evidence type="ECO:0000259" key="3">
    <source>
        <dbReference type="PROSITE" id="PS50994"/>
    </source>
</evidence>
<proteinExistence type="predicted"/>
<dbReference type="PANTHER" id="PTHR11439">
    <property type="entry name" value="GAG-POL-RELATED RETROTRANSPOSON"/>
    <property type="match status" value="1"/>
</dbReference>
<feature type="region of interest" description="Disordered" evidence="2">
    <location>
        <begin position="1476"/>
        <end position="1499"/>
    </location>
</feature>
<dbReference type="GO" id="GO:0015074">
    <property type="term" value="P:DNA integration"/>
    <property type="evidence" value="ECO:0007669"/>
    <property type="project" value="InterPro"/>
</dbReference>
<feature type="domain" description="Integrase catalytic" evidence="3">
    <location>
        <begin position="596"/>
        <end position="787"/>
    </location>
</feature>
<feature type="coiled-coil region" evidence="1">
    <location>
        <begin position="74"/>
        <end position="101"/>
    </location>
</feature>
<dbReference type="GO" id="GO:0003676">
    <property type="term" value="F:nucleic acid binding"/>
    <property type="evidence" value="ECO:0007669"/>
    <property type="project" value="InterPro"/>
</dbReference>
<dbReference type="InterPro" id="IPR036397">
    <property type="entry name" value="RNaseH_sf"/>
</dbReference>
<feature type="region of interest" description="Disordered" evidence="2">
    <location>
        <begin position="411"/>
        <end position="445"/>
    </location>
</feature>
<feature type="region of interest" description="Disordered" evidence="2">
    <location>
        <begin position="2747"/>
        <end position="2783"/>
    </location>
</feature>
<feature type="region of interest" description="Disordered" evidence="2">
    <location>
        <begin position="2381"/>
        <end position="2426"/>
    </location>
</feature>
<feature type="compositionally biased region" description="Basic and acidic residues" evidence="2">
    <location>
        <begin position="2180"/>
        <end position="2213"/>
    </location>
</feature>
<dbReference type="InterPro" id="IPR012337">
    <property type="entry name" value="RNaseH-like_sf"/>
</dbReference>
<feature type="region of interest" description="Disordered" evidence="2">
    <location>
        <begin position="2108"/>
        <end position="2216"/>
    </location>
</feature>
<dbReference type="PROSITE" id="PS50994">
    <property type="entry name" value="INTEGRASE"/>
    <property type="match status" value="1"/>
</dbReference>
<feature type="compositionally biased region" description="Basic and acidic residues" evidence="2">
    <location>
        <begin position="785"/>
        <end position="796"/>
    </location>
</feature>
<dbReference type="InterPro" id="IPR001584">
    <property type="entry name" value="Integrase_cat-core"/>
</dbReference>
<sequence>MGDENTICTLRDYSKPSHEGYKYTIELPVGNNVVPLRSDTIRLVQNGCSFHGLRSEDPNQHLKDFLKLVDSLDLNSENRERTRLEKEVEEETEGETKVEEKDNLEHFDTFPTMKELRVKGLKVFVKYFTYECGFMVLEDMTTVIDHYLGSVVFEKSFVEAIGLVYNKEEGTVVFERDKEEIVFKMPHKINMFKHIDFADISTDRIPPFIIESDDDNREKTHYSNNLDLRLEYKYDEYVCRGIRSLMAAKSQEEEQRRSHIRTNKSDLDTMSIDDIYNNFKILEQESSSTSEVPTAYEVSTAASIKVSTANLSDATVNGFEVPSSTIKHEGKESYIVEDEVPTNIDLLAFLESEVSKNPDKLIGSQITNKSRKGVRFDSYNVVPSPPTRLSLPLKIDLSYSGLEEFKQPKFQSYGPKSCETKSKNASKDIPNELKESPDAPLVKDKVSDNKDCSVESLVVVEKKTVVPTVTKIEFVKSKQQEKLVRKLVKYVEMYKSQGPRGNQRNWNNPKSQQLGRKGWNMAPRAVLMKTGLRPLNTARLRPVNNVRPRPVNTVRPNSSVVNVVRMCDKKKNVLFTNTECLVLSPNFKLPDENQILLRVPRRNNMYSVDMKNIVPKKSLTCLVAKATLDESMIWHRRLATKDETPCILKKFITEIENLVDKKVKVFRCDNGTEFKNSVMNDFCAMKDVRREFSVARTPQQNGVAERRNRTLIEAARTMVLVVKPHNKTPYELFRGTKENIGKGHSSKETGTSQDYMLMPLWKYSSLFDSSSKNTTNDEPQSSYDARNKDDNGVNKDSEIDARENSANSINDVNNVWPSINTASTGFDTVSLNINTVSPTVSTTLPEATHADFLGDKPERDISNINTIYQVPSTPNIIIHKDYSLDLVIGDVQSGVLTKKMIKTTYEQGFISIVYKEKTHKDLNTCLFACFLSQIEPTRVAKSLIDPAWAIVTKWVFKNKKDERGIVIKNKARLVSQGYTQEEGIDYDEVFAHVARIEAIRLFLAYASFIGFIVYQMDMKSAFFYGRIKEEVYVCQPLGFEDLAYPDKVYKMVKALYGLYQAPIAWYETLAKYLLDNEFHRGKIDQTLFIKRQNGDILLAHVYVDDIIFGSTKKELCNKFERLMKDKFHMSSIGELTFFLGLQVKQKEDRIFISQDKYVTKVLRKFNLSDVKTASTLVDTEKPLVKEADVMIFQVTPMVSHLHAIKRIFRYLKRHIKFILWYPKDSPFELVAYTDSDYARASLDRKSTSGGCKFLGSRLISWQCKNQTVVATSITKAEYVATASYRRQKTVKSTKARRRAKIIVSDDEDAAEDTLKQGRKIDAIDQDPDISLVQHDAERSASKDKGKGIMTESEPEQTTTKLQQRQERDSYEAAVRLQEQLDEEERERNGYFMLIEKEYPLSKGIMTLMLKVKEDEVFGSILSAQMTVTPTPKWELLEYGSWFRMLYDSKYVSLLETQESKVDTGKALDTGLVVTNNSGTESKKHDTSSTFGNDTNVEDADNKLVNDKEPMVKTKDHNDSLIAQLNSKTIENVDLKAQIQEKVFANATLKNKLRRLKGNSVDRHRFSLNKYSVVHEKPSLRTCLRWKPTCRIFKTIDLRWIPTGKLFAYSTTKVDSEPPHEALLESSWIDVMQEEIHEFERLDVWELVPCPDLPMVIKLKLVFKVKQDEFGEVLKNKARLVAKGYFQEEGINFEESFAPVVHIEAIKIFVANTTNKNMTIYQMDVKITFLNDELRKEVYTKYALEILKKYGIDSSDLVDTPMVNQTKLDEDLQGTPIDATRYRVMIESLMYLTLSRLDLVFSLMHMRITPGVKTQEEVLLAVPSSYASSLVPTALFRSLFPFLITSQNGCQDNIGELSEKVYVSQPEGFIDLDNPTHVYKLKKSIYGLKQVPRAWYNMLPSFLLSQKFSKGVVDHILFTRNEGKDILMTKYALEILKKYGMDFSDLVDTPMDDRTKLDKDLQGTPVDATHYCVMIGSLMYLTLSRHGLVLAVCMCARTPKPIRHALSTSTKPPRKGRGKGKDLMSKKVATPVLEKKKNVPIKKGSITAEENILFDSDEALKEQASEVDKEAVERQKKKKMKGIATDNRFPKAQVKDLVLNWRFLMSQNDEPKGKFAGSSEGAGITPEFSDKPKGKYAAHDKNDDDWGSHEEEVILSSDDERTEPKREVVESDKADDETADDKEIVNLEKFDTRKSKEEKYDNEQTGDDQAKDAQAEDDQTGTFISMTHKKKPEFLPLSSSLSLSSDYDVQVQQEIPHVQQAPLLDVLVLVIPTMTTPTPSTTPPKTEIQATTITATDPSPTVLLRLFKLERKVEALSKIDHSELIEESVQANTPAFLAQSSSTSGQSLSKAADIKSYTIALLNSMCLDDAIASGEVNPEKVLRKRHHDEDQDPPTGSNKEKKRSRKGKDFDPSKKSSKSRPLPLQGSPCHLTIPVDFLLNNDLEYLRTENTKRKYMSLITKTKAVRYELEGIEDMIPSLWRPVKVAYDRNAELGICQWGPKQSYQKKLNITKPQKDFLRISFKEPHTTTYDPKGVVYQNKRQHKRLTRADELYKFYDEMLKSVCKILHERLQDFKLGSCEAWKDWLVEGMLRQSIDYCSGQLFTLTMKILPVPTSNKHCGRGLNTSSWKSCQGDSSKLNLPDHRPVLTELEVVVPHYSRVEFRATCSYSIDEYKDMMKAQVHVTQVFCYSDTQTSSLKSYSDQDKAFQRRLFNGFLDEEGVSMLRWLVATDARSHGASYSVVRQRKGTAGGVGAMPPASVPKPLMGGARDGKKPELDEEIQNPN</sequence>
<feature type="compositionally biased region" description="Basic and acidic residues" evidence="2">
    <location>
        <begin position="2127"/>
        <end position="2171"/>
    </location>
</feature>
<keyword evidence="1" id="KW-0175">Coiled coil</keyword>
<protein>
    <recommendedName>
        <fullName evidence="3">Integrase catalytic domain-containing protein</fullName>
    </recommendedName>
</protein>
<feature type="compositionally biased region" description="Basic and acidic residues" evidence="2">
    <location>
        <begin position="1334"/>
        <end position="1346"/>
    </location>
</feature>
<dbReference type="EMBL" id="BKCJ010002266">
    <property type="protein sequence ID" value="GEU47394.1"/>
    <property type="molecule type" value="Genomic_DNA"/>
</dbReference>
<feature type="compositionally biased region" description="Polar residues" evidence="2">
    <location>
        <begin position="499"/>
        <end position="514"/>
    </location>
</feature>
<accession>A0A6L2KHP2</accession>
<evidence type="ECO:0000313" key="4">
    <source>
        <dbReference type="EMBL" id="GEU47394.1"/>
    </source>
</evidence>
<reference evidence="4" key="1">
    <citation type="journal article" date="2019" name="Sci. Rep.">
        <title>Draft genome of Tanacetum cinerariifolium, the natural source of mosquito coil.</title>
        <authorList>
            <person name="Yamashiro T."/>
            <person name="Shiraishi A."/>
            <person name="Satake H."/>
            <person name="Nakayama K."/>
        </authorList>
    </citation>
    <scope>NUCLEOTIDE SEQUENCE</scope>
</reference>
<gene>
    <name evidence="4" type="ORF">Tci_019372</name>
</gene>
<dbReference type="PANTHER" id="PTHR11439:SF495">
    <property type="entry name" value="REVERSE TRANSCRIPTASE, RNA-DEPENDENT DNA POLYMERASE-RELATED"/>
    <property type="match status" value="1"/>
</dbReference>
<name>A0A6L2KHP2_TANCI</name>
<comment type="caution">
    <text evidence="4">The sequence shown here is derived from an EMBL/GenBank/DDBJ whole genome shotgun (WGS) entry which is preliminary data.</text>
</comment>
<dbReference type="SUPFAM" id="SSF56672">
    <property type="entry name" value="DNA/RNA polymerases"/>
    <property type="match status" value="1"/>
</dbReference>
<dbReference type="SUPFAM" id="SSF53098">
    <property type="entry name" value="Ribonuclease H-like"/>
    <property type="match status" value="1"/>
</dbReference>
<feature type="region of interest" description="Disordered" evidence="2">
    <location>
        <begin position="2003"/>
        <end position="2022"/>
    </location>
</feature>
<feature type="compositionally biased region" description="Polar residues" evidence="2">
    <location>
        <begin position="769"/>
        <end position="784"/>
    </location>
</feature>
<evidence type="ECO:0000256" key="2">
    <source>
        <dbReference type="SAM" id="MobiDB-lite"/>
    </source>
</evidence>
<dbReference type="Pfam" id="PF07727">
    <property type="entry name" value="RVT_2"/>
    <property type="match status" value="3"/>
</dbReference>
<dbReference type="CDD" id="cd09272">
    <property type="entry name" value="RNase_HI_RT_Ty1"/>
    <property type="match status" value="1"/>
</dbReference>
<organism evidence="4">
    <name type="scientific">Tanacetum cinerariifolium</name>
    <name type="common">Dalmatian daisy</name>
    <name type="synonym">Chrysanthemum cinerariifolium</name>
    <dbReference type="NCBI Taxonomy" id="118510"/>
    <lineage>
        <taxon>Eukaryota</taxon>
        <taxon>Viridiplantae</taxon>
        <taxon>Streptophyta</taxon>
        <taxon>Embryophyta</taxon>
        <taxon>Tracheophyta</taxon>
        <taxon>Spermatophyta</taxon>
        <taxon>Magnoliopsida</taxon>
        <taxon>eudicotyledons</taxon>
        <taxon>Gunneridae</taxon>
        <taxon>Pentapetalae</taxon>
        <taxon>asterids</taxon>
        <taxon>campanulids</taxon>
        <taxon>Asterales</taxon>
        <taxon>Asteraceae</taxon>
        <taxon>Asteroideae</taxon>
        <taxon>Anthemideae</taxon>
        <taxon>Anthemidinae</taxon>
        <taxon>Tanacetum</taxon>
    </lineage>
</organism>
<feature type="region of interest" description="Disordered" evidence="2">
    <location>
        <begin position="1325"/>
        <end position="1368"/>
    </location>
</feature>
<dbReference type="InterPro" id="IPR013103">
    <property type="entry name" value="RVT_2"/>
</dbReference>
<evidence type="ECO:0000256" key="1">
    <source>
        <dbReference type="SAM" id="Coils"/>
    </source>
</evidence>
<feature type="region of interest" description="Disordered" evidence="2">
    <location>
        <begin position="497"/>
        <end position="516"/>
    </location>
</feature>